<evidence type="ECO:0000256" key="4">
    <source>
        <dbReference type="ARBA" id="ARBA00022475"/>
    </source>
</evidence>
<dbReference type="Proteomes" id="UP000295281">
    <property type="component" value="Unassembled WGS sequence"/>
</dbReference>
<dbReference type="Pfam" id="PF01032">
    <property type="entry name" value="FecCD"/>
    <property type="match status" value="1"/>
</dbReference>
<keyword evidence="3" id="KW-0813">Transport</keyword>
<comment type="caution">
    <text evidence="9">The sequence shown here is derived from an EMBL/GenBank/DDBJ whole genome shotgun (WGS) entry which is preliminary data.</text>
</comment>
<dbReference type="FunFam" id="1.10.3470.10:FF:000001">
    <property type="entry name" value="Vitamin B12 ABC transporter permease BtuC"/>
    <property type="match status" value="1"/>
</dbReference>
<dbReference type="GO" id="GO:0033214">
    <property type="term" value="P:siderophore-iron import into cell"/>
    <property type="evidence" value="ECO:0007669"/>
    <property type="project" value="TreeGrafter"/>
</dbReference>
<feature type="transmembrane region" description="Helical" evidence="8">
    <location>
        <begin position="253"/>
        <end position="278"/>
    </location>
</feature>
<evidence type="ECO:0000313" key="10">
    <source>
        <dbReference type="Proteomes" id="UP000295281"/>
    </source>
</evidence>
<keyword evidence="5 8" id="KW-0812">Transmembrane</keyword>
<evidence type="ECO:0000256" key="5">
    <source>
        <dbReference type="ARBA" id="ARBA00022692"/>
    </source>
</evidence>
<dbReference type="GO" id="GO:0005886">
    <property type="term" value="C:plasma membrane"/>
    <property type="evidence" value="ECO:0007669"/>
    <property type="project" value="UniProtKB-SubCell"/>
</dbReference>
<dbReference type="PANTHER" id="PTHR30472">
    <property type="entry name" value="FERRIC ENTEROBACTIN TRANSPORT SYSTEM PERMEASE PROTEIN"/>
    <property type="match status" value="1"/>
</dbReference>
<comment type="subcellular location">
    <subcellularLocation>
        <location evidence="1">Cell membrane</location>
        <topology evidence="1">Multi-pass membrane protein</topology>
    </subcellularLocation>
</comment>
<evidence type="ECO:0000256" key="1">
    <source>
        <dbReference type="ARBA" id="ARBA00004651"/>
    </source>
</evidence>
<dbReference type="AlphaFoldDB" id="A0A4R6V2S5"/>
<sequence length="352" mass="35579">MLTARDAAPARGGPPAPAAARRGTARRLLVVAVGVALCAALSALSLFVGSGDLSPSESWNALNGVGTAADVVIVRDYRVPRTLLAVTTGAALGTAGAVIQAITRNPLADPGILGVNAGAFLAVAVGAAFFGATGTSGQVWWALGGALATSVAVYLVGTSGRQGGNPVQMVLAGVAVGAVFSGFSHGITLMTPEVFDRIRFWSAGSLQGRQTDVLWGVLPFVAAGLLIAVALTRSFNTLALGDDLARSLGGRVVLVRGAGFLSVTLLCGAATAAVGPVSFLGLMVPHAVRMVVGPDQRWVVPLSLLAAPVVFLSADILGRVVTAGELPVGIVTAFLGAPVLVWLVRRKEVKPL</sequence>
<feature type="transmembrane region" description="Helical" evidence="8">
    <location>
        <begin position="138"/>
        <end position="157"/>
    </location>
</feature>
<proteinExistence type="inferred from homology"/>
<keyword evidence="7 8" id="KW-0472">Membrane</keyword>
<evidence type="ECO:0000256" key="7">
    <source>
        <dbReference type="ARBA" id="ARBA00023136"/>
    </source>
</evidence>
<accession>A0A4R6V2S5</accession>
<organism evidence="9 10">
    <name type="scientific">Actinorugispora endophytica</name>
    <dbReference type="NCBI Taxonomy" id="1605990"/>
    <lineage>
        <taxon>Bacteria</taxon>
        <taxon>Bacillati</taxon>
        <taxon>Actinomycetota</taxon>
        <taxon>Actinomycetes</taxon>
        <taxon>Streptosporangiales</taxon>
        <taxon>Nocardiopsidaceae</taxon>
        <taxon>Actinorugispora</taxon>
    </lineage>
</organism>
<keyword evidence="4" id="KW-1003">Cell membrane</keyword>
<gene>
    <name evidence="9" type="ORF">EV190_10285</name>
</gene>
<evidence type="ECO:0000256" key="3">
    <source>
        <dbReference type="ARBA" id="ARBA00022448"/>
    </source>
</evidence>
<dbReference type="InterPro" id="IPR000522">
    <property type="entry name" value="ABC_transptr_permease_BtuC"/>
</dbReference>
<dbReference type="InterPro" id="IPR037294">
    <property type="entry name" value="ABC_BtuC-like"/>
</dbReference>
<dbReference type="CDD" id="cd06550">
    <property type="entry name" value="TM_ABC_iron-siderophores_like"/>
    <property type="match status" value="1"/>
</dbReference>
<feature type="transmembrane region" description="Helical" evidence="8">
    <location>
        <begin position="169"/>
        <end position="187"/>
    </location>
</feature>
<feature type="transmembrane region" description="Helical" evidence="8">
    <location>
        <begin position="111"/>
        <end position="132"/>
    </location>
</feature>
<keyword evidence="10" id="KW-1185">Reference proteome</keyword>
<feature type="transmembrane region" description="Helical" evidence="8">
    <location>
        <begin position="28"/>
        <end position="48"/>
    </location>
</feature>
<dbReference type="Gene3D" id="1.10.3470.10">
    <property type="entry name" value="ABC transporter involved in vitamin B12 uptake, BtuC"/>
    <property type="match status" value="1"/>
</dbReference>
<evidence type="ECO:0000313" key="9">
    <source>
        <dbReference type="EMBL" id="TDQ54252.1"/>
    </source>
</evidence>
<comment type="similarity">
    <text evidence="2">Belongs to the binding-protein-dependent transport system permease family. FecCD subfamily.</text>
</comment>
<feature type="transmembrane region" description="Helical" evidence="8">
    <location>
        <begin position="82"/>
        <end position="99"/>
    </location>
</feature>
<dbReference type="EMBL" id="SNYN01000002">
    <property type="protein sequence ID" value="TDQ54252.1"/>
    <property type="molecule type" value="Genomic_DNA"/>
</dbReference>
<keyword evidence="6 8" id="KW-1133">Transmembrane helix</keyword>
<dbReference type="RefSeq" id="WP_243742356.1">
    <property type="nucleotide sequence ID" value="NZ_SNYN01000002.1"/>
</dbReference>
<reference evidence="9 10" key="1">
    <citation type="submission" date="2019-03" db="EMBL/GenBank/DDBJ databases">
        <title>Genomic Encyclopedia of Type Strains, Phase IV (KMG-IV): sequencing the most valuable type-strain genomes for metagenomic binning, comparative biology and taxonomic classification.</title>
        <authorList>
            <person name="Goeker M."/>
        </authorList>
    </citation>
    <scope>NUCLEOTIDE SEQUENCE [LARGE SCALE GENOMIC DNA]</scope>
    <source>
        <strain evidence="9 10">DSM 46770</strain>
    </source>
</reference>
<feature type="transmembrane region" description="Helical" evidence="8">
    <location>
        <begin position="213"/>
        <end position="232"/>
    </location>
</feature>
<evidence type="ECO:0000256" key="2">
    <source>
        <dbReference type="ARBA" id="ARBA00007935"/>
    </source>
</evidence>
<name>A0A4R6V2S5_9ACTN</name>
<feature type="transmembrane region" description="Helical" evidence="8">
    <location>
        <begin position="326"/>
        <end position="344"/>
    </location>
</feature>
<protein>
    <submittedName>
        <fullName evidence="9">Iron complex transport system permease protein</fullName>
    </submittedName>
</protein>
<dbReference type="SUPFAM" id="SSF81345">
    <property type="entry name" value="ABC transporter involved in vitamin B12 uptake, BtuC"/>
    <property type="match status" value="1"/>
</dbReference>
<dbReference type="PANTHER" id="PTHR30472:SF1">
    <property type="entry name" value="FE(3+) DICITRATE TRANSPORT SYSTEM PERMEASE PROTEIN FECC-RELATED"/>
    <property type="match status" value="1"/>
</dbReference>
<evidence type="ECO:0000256" key="6">
    <source>
        <dbReference type="ARBA" id="ARBA00022989"/>
    </source>
</evidence>
<dbReference type="GO" id="GO:0022857">
    <property type="term" value="F:transmembrane transporter activity"/>
    <property type="evidence" value="ECO:0007669"/>
    <property type="project" value="InterPro"/>
</dbReference>
<evidence type="ECO:0000256" key="8">
    <source>
        <dbReference type="SAM" id="Phobius"/>
    </source>
</evidence>